<evidence type="ECO:0000256" key="2">
    <source>
        <dbReference type="ARBA" id="ARBA00049106"/>
    </source>
</evidence>
<dbReference type="AlphaFoldDB" id="A0A849C2T7"/>
<dbReference type="GO" id="GO:0016491">
    <property type="term" value="F:oxidoreductase activity"/>
    <property type="evidence" value="ECO:0007669"/>
    <property type="project" value="InterPro"/>
</dbReference>
<keyword evidence="4" id="KW-1185">Reference proteome</keyword>
<comment type="caution">
    <text evidence="3">The sequence shown here is derived from an EMBL/GenBank/DDBJ whole genome shotgun (WGS) entry which is preliminary data.</text>
</comment>
<dbReference type="GO" id="GO:0070967">
    <property type="term" value="F:coenzyme F420 binding"/>
    <property type="evidence" value="ECO:0007669"/>
    <property type="project" value="TreeGrafter"/>
</dbReference>
<protein>
    <submittedName>
        <fullName evidence="3">Nitroreductase family deazaflavin-dependent oxidoreductase</fullName>
    </submittedName>
</protein>
<sequence>MNPAMKKIVTLGQSATTALYRRTNGKVGGSVKGLPVMLLTVPGRKTGTPHTVPVAYFDHDGKYLVCGSAGGMANDPQWFKNLRAAEHAQLRIGAETTAADARVADGAERDQLFREIVERAPFFADYQRKAGSRFLPIAVLTPATKP</sequence>
<dbReference type="InterPro" id="IPR012349">
    <property type="entry name" value="Split_barrel_FMN-bd"/>
</dbReference>
<dbReference type="SUPFAM" id="SSF50475">
    <property type="entry name" value="FMN-binding split barrel"/>
    <property type="match status" value="1"/>
</dbReference>
<dbReference type="EMBL" id="JABELX010000009">
    <property type="protein sequence ID" value="NNH73053.1"/>
    <property type="molecule type" value="Genomic_DNA"/>
</dbReference>
<dbReference type="Pfam" id="PF04075">
    <property type="entry name" value="F420H2_quin_red"/>
    <property type="match status" value="1"/>
</dbReference>
<comment type="catalytic activity">
    <reaction evidence="2">
        <text>oxidized coenzyme F420-(gamma-L-Glu)(n) + a quinol + H(+) = reduced coenzyme F420-(gamma-L-Glu)(n) + a quinone</text>
        <dbReference type="Rhea" id="RHEA:39663"/>
        <dbReference type="Rhea" id="RHEA-COMP:12939"/>
        <dbReference type="Rhea" id="RHEA-COMP:14378"/>
        <dbReference type="ChEBI" id="CHEBI:15378"/>
        <dbReference type="ChEBI" id="CHEBI:24646"/>
        <dbReference type="ChEBI" id="CHEBI:132124"/>
        <dbReference type="ChEBI" id="CHEBI:133980"/>
        <dbReference type="ChEBI" id="CHEBI:139511"/>
    </reaction>
</comment>
<dbReference type="InterPro" id="IPR004378">
    <property type="entry name" value="F420H2_quin_Rdtase"/>
</dbReference>
<comment type="similarity">
    <text evidence="1">Belongs to the F420H(2)-dependent quinone reductase family.</text>
</comment>
<organism evidence="3 4">
    <name type="scientific">Nocardia uniformis</name>
    <dbReference type="NCBI Taxonomy" id="53432"/>
    <lineage>
        <taxon>Bacteria</taxon>
        <taxon>Bacillati</taxon>
        <taxon>Actinomycetota</taxon>
        <taxon>Actinomycetes</taxon>
        <taxon>Mycobacteriales</taxon>
        <taxon>Nocardiaceae</taxon>
        <taxon>Nocardia</taxon>
    </lineage>
</organism>
<dbReference type="RefSeq" id="WP_157552657.1">
    <property type="nucleotide sequence ID" value="NZ_JABELX010000009.1"/>
</dbReference>
<dbReference type="Gene3D" id="2.30.110.10">
    <property type="entry name" value="Electron Transport, Fmn-binding Protein, Chain A"/>
    <property type="match status" value="1"/>
</dbReference>
<dbReference type="NCBIfam" id="TIGR00026">
    <property type="entry name" value="hi_GC_TIGR00026"/>
    <property type="match status" value="1"/>
</dbReference>
<gene>
    <name evidence="3" type="ORF">HLB23_24860</name>
</gene>
<dbReference type="GO" id="GO:0005886">
    <property type="term" value="C:plasma membrane"/>
    <property type="evidence" value="ECO:0007669"/>
    <property type="project" value="TreeGrafter"/>
</dbReference>
<evidence type="ECO:0000256" key="1">
    <source>
        <dbReference type="ARBA" id="ARBA00008710"/>
    </source>
</evidence>
<evidence type="ECO:0000313" key="3">
    <source>
        <dbReference type="EMBL" id="NNH73053.1"/>
    </source>
</evidence>
<dbReference type="PANTHER" id="PTHR39428:SF3">
    <property type="entry name" value="DEAZAFLAVIN-DEPENDENT NITROREDUCTASE"/>
    <property type="match status" value="1"/>
</dbReference>
<proteinExistence type="inferred from homology"/>
<reference evidence="3 4" key="1">
    <citation type="submission" date="2020-05" db="EMBL/GenBank/DDBJ databases">
        <title>MicrobeNet Type strains.</title>
        <authorList>
            <person name="Nicholson A.C."/>
        </authorList>
    </citation>
    <scope>NUCLEOTIDE SEQUENCE [LARGE SCALE GENOMIC DNA]</scope>
    <source>
        <strain evidence="3 4">JCM 3224</strain>
    </source>
</reference>
<dbReference type="PANTHER" id="PTHR39428">
    <property type="entry name" value="F420H(2)-DEPENDENT QUINONE REDUCTASE RV1261C"/>
    <property type="match status" value="1"/>
</dbReference>
<accession>A0A849C2T7</accession>
<dbReference type="Proteomes" id="UP000586827">
    <property type="component" value="Unassembled WGS sequence"/>
</dbReference>
<name>A0A849C2T7_9NOCA</name>
<evidence type="ECO:0000313" key="4">
    <source>
        <dbReference type="Proteomes" id="UP000586827"/>
    </source>
</evidence>